<sequence length="65" mass="7638">MLTSPQHELNLQYPSSFATLQVNTSTTTDVRAERIPHCEFGISRHFRLFKCHQYKDGFPYYKDNA</sequence>
<dbReference type="Proteomes" id="UP000324222">
    <property type="component" value="Unassembled WGS sequence"/>
</dbReference>
<accession>A0A5B7EGN4</accession>
<keyword evidence="2" id="KW-1185">Reference proteome</keyword>
<evidence type="ECO:0000313" key="1">
    <source>
        <dbReference type="EMBL" id="MPC33521.1"/>
    </source>
</evidence>
<dbReference type="EMBL" id="VSRR010002851">
    <property type="protein sequence ID" value="MPC33521.1"/>
    <property type="molecule type" value="Genomic_DNA"/>
</dbReference>
<dbReference type="AlphaFoldDB" id="A0A5B7EGN4"/>
<organism evidence="1 2">
    <name type="scientific">Portunus trituberculatus</name>
    <name type="common">Swimming crab</name>
    <name type="synonym">Neptunus trituberculatus</name>
    <dbReference type="NCBI Taxonomy" id="210409"/>
    <lineage>
        <taxon>Eukaryota</taxon>
        <taxon>Metazoa</taxon>
        <taxon>Ecdysozoa</taxon>
        <taxon>Arthropoda</taxon>
        <taxon>Crustacea</taxon>
        <taxon>Multicrustacea</taxon>
        <taxon>Malacostraca</taxon>
        <taxon>Eumalacostraca</taxon>
        <taxon>Eucarida</taxon>
        <taxon>Decapoda</taxon>
        <taxon>Pleocyemata</taxon>
        <taxon>Brachyura</taxon>
        <taxon>Eubrachyura</taxon>
        <taxon>Portunoidea</taxon>
        <taxon>Portunidae</taxon>
        <taxon>Portuninae</taxon>
        <taxon>Portunus</taxon>
    </lineage>
</organism>
<proteinExistence type="predicted"/>
<reference evidence="1 2" key="1">
    <citation type="submission" date="2019-05" db="EMBL/GenBank/DDBJ databases">
        <title>Another draft genome of Portunus trituberculatus and its Hox gene families provides insights of decapod evolution.</title>
        <authorList>
            <person name="Jeong J.-H."/>
            <person name="Song I."/>
            <person name="Kim S."/>
            <person name="Choi T."/>
            <person name="Kim D."/>
            <person name="Ryu S."/>
            <person name="Kim W."/>
        </authorList>
    </citation>
    <scope>NUCLEOTIDE SEQUENCE [LARGE SCALE GENOMIC DNA]</scope>
    <source>
        <tissue evidence="1">Muscle</tissue>
    </source>
</reference>
<evidence type="ECO:0000313" key="2">
    <source>
        <dbReference type="Proteomes" id="UP000324222"/>
    </source>
</evidence>
<gene>
    <name evidence="1" type="ORF">E2C01_026874</name>
</gene>
<name>A0A5B7EGN4_PORTR</name>
<comment type="caution">
    <text evidence="1">The sequence shown here is derived from an EMBL/GenBank/DDBJ whole genome shotgun (WGS) entry which is preliminary data.</text>
</comment>
<protein>
    <submittedName>
        <fullName evidence="1">Uncharacterized protein</fullName>
    </submittedName>
</protein>